<evidence type="ECO:0000313" key="5">
    <source>
        <dbReference type="Proteomes" id="UP000690515"/>
    </source>
</evidence>
<dbReference type="PANTHER" id="PTHR43080:SF2">
    <property type="entry name" value="CBS DOMAIN-CONTAINING PROTEIN"/>
    <property type="match status" value="1"/>
</dbReference>
<dbReference type="SUPFAM" id="SSF54631">
    <property type="entry name" value="CBS-domain pair"/>
    <property type="match status" value="1"/>
</dbReference>
<feature type="domain" description="CBS" evidence="3">
    <location>
        <begin position="119"/>
        <end position="171"/>
    </location>
</feature>
<proteinExistence type="predicted"/>
<keyword evidence="1 2" id="KW-0129">CBS domain</keyword>
<gene>
    <name evidence="4" type="ORF">KCG35_01565</name>
</gene>
<dbReference type="PANTHER" id="PTHR43080">
    <property type="entry name" value="CBS DOMAIN-CONTAINING PROTEIN CBSX3, MITOCHONDRIAL"/>
    <property type="match status" value="1"/>
</dbReference>
<comment type="caution">
    <text evidence="4">The sequence shown here is derived from an EMBL/GenBank/DDBJ whole genome shotgun (WGS) entry which is preliminary data.</text>
</comment>
<keyword evidence="5" id="KW-1185">Reference proteome</keyword>
<dbReference type="Pfam" id="PF00571">
    <property type="entry name" value="CBS"/>
    <property type="match status" value="2"/>
</dbReference>
<dbReference type="EMBL" id="JAGSOY010000002">
    <property type="protein sequence ID" value="MBU2709741.1"/>
    <property type="molecule type" value="Genomic_DNA"/>
</dbReference>
<dbReference type="InterPro" id="IPR000644">
    <property type="entry name" value="CBS_dom"/>
</dbReference>
<dbReference type="RefSeq" id="WP_215817906.1">
    <property type="nucleotide sequence ID" value="NZ_JAGSOY010000002.1"/>
</dbReference>
<dbReference type="Proteomes" id="UP000690515">
    <property type="component" value="Unassembled WGS sequence"/>
</dbReference>
<dbReference type="Gene3D" id="3.10.580.10">
    <property type="entry name" value="CBS-domain"/>
    <property type="match status" value="1"/>
</dbReference>
<organism evidence="4 5">
    <name type="scientific">Zooshikella harenae</name>
    <dbReference type="NCBI Taxonomy" id="2827238"/>
    <lineage>
        <taxon>Bacteria</taxon>
        <taxon>Pseudomonadati</taxon>
        <taxon>Pseudomonadota</taxon>
        <taxon>Gammaproteobacteria</taxon>
        <taxon>Oceanospirillales</taxon>
        <taxon>Zooshikellaceae</taxon>
        <taxon>Zooshikella</taxon>
    </lineage>
</organism>
<dbReference type="InterPro" id="IPR046342">
    <property type="entry name" value="CBS_dom_sf"/>
</dbReference>
<sequence>MLESSIIENNTRDVFQGQKASDLMTTQILTAHYDWSVNQLADFLVDHQISGAPVIDESGKLLGVVTLTDLVRNASLQSDESPIRDSSFYQALDNYRLSSEERNAFRVTADDSTLVADIMTPLVYEVEPNTPLVQVADAMVRGQIHRVLVTNNKEVVGIISVLDLLKAAILL</sequence>
<dbReference type="SMART" id="SM00116">
    <property type="entry name" value="CBS"/>
    <property type="match status" value="2"/>
</dbReference>
<evidence type="ECO:0000259" key="3">
    <source>
        <dbReference type="PROSITE" id="PS51371"/>
    </source>
</evidence>
<evidence type="ECO:0000256" key="1">
    <source>
        <dbReference type="ARBA" id="ARBA00023122"/>
    </source>
</evidence>
<protein>
    <submittedName>
        <fullName evidence="4">CBS domain-containing protein</fullName>
    </submittedName>
</protein>
<evidence type="ECO:0000256" key="2">
    <source>
        <dbReference type="PROSITE-ProRule" id="PRU00703"/>
    </source>
</evidence>
<name>A0ABS5Z8U3_9GAMM</name>
<reference evidence="4 5" key="1">
    <citation type="submission" date="2021-04" db="EMBL/GenBank/DDBJ databases">
        <authorList>
            <person name="Pira H."/>
            <person name="Risdian C."/>
            <person name="Wink J."/>
        </authorList>
    </citation>
    <scope>NUCLEOTIDE SEQUENCE [LARGE SCALE GENOMIC DNA]</scope>
    <source>
        <strain evidence="4 5">WH53</strain>
    </source>
</reference>
<evidence type="ECO:0000313" key="4">
    <source>
        <dbReference type="EMBL" id="MBU2709741.1"/>
    </source>
</evidence>
<dbReference type="InterPro" id="IPR051257">
    <property type="entry name" value="Diverse_CBS-Domain"/>
</dbReference>
<accession>A0ABS5Z8U3</accession>
<dbReference type="PROSITE" id="PS51371">
    <property type="entry name" value="CBS"/>
    <property type="match status" value="2"/>
</dbReference>
<feature type="domain" description="CBS" evidence="3">
    <location>
        <begin position="24"/>
        <end position="81"/>
    </location>
</feature>